<protein>
    <submittedName>
        <fullName evidence="1">Uncharacterized protein</fullName>
    </submittedName>
</protein>
<sequence length="45" mass="5602">MYRLFLKKALLLIPIDKKNTIFLYFCHDRNTNKYIKQWQNKAKLQ</sequence>
<accession>A0A543G3J4</accession>
<evidence type="ECO:0000313" key="2">
    <source>
        <dbReference type="Proteomes" id="UP000320773"/>
    </source>
</evidence>
<comment type="caution">
    <text evidence="1">The sequence shown here is derived from an EMBL/GenBank/DDBJ whole genome shotgun (WGS) entry which is preliminary data.</text>
</comment>
<name>A0A543G3J4_9FLAO</name>
<organism evidence="1 2">
    <name type="scientific">Flavobacterium branchiophilum</name>
    <dbReference type="NCBI Taxonomy" id="55197"/>
    <lineage>
        <taxon>Bacteria</taxon>
        <taxon>Pseudomonadati</taxon>
        <taxon>Bacteroidota</taxon>
        <taxon>Flavobacteriia</taxon>
        <taxon>Flavobacteriales</taxon>
        <taxon>Flavobacteriaceae</taxon>
        <taxon>Flavobacterium</taxon>
    </lineage>
</organism>
<proteinExistence type="predicted"/>
<gene>
    <name evidence="1" type="ORF">BC670_1562</name>
</gene>
<reference evidence="1 2" key="1">
    <citation type="submission" date="2019-06" db="EMBL/GenBank/DDBJ databases">
        <title>Genomic Encyclopedia of Archaeal and Bacterial Type Strains, Phase II (KMG-II): from individual species to whole genera.</title>
        <authorList>
            <person name="Goeker M."/>
        </authorList>
    </citation>
    <scope>NUCLEOTIDE SEQUENCE [LARGE SCALE GENOMIC DNA]</scope>
    <source>
        <strain evidence="1 2">DSM 24789</strain>
    </source>
</reference>
<dbReference type="EMBL" id="VFPJ01000001">
    <property type="protein sequence ID" value="TQM40659.1"/>
    <property type="molecule type" value="Genomic_DNA"/>
</dbReference>
<dbReference type="AlphaFoldDB" id="A0A543G3J4"/>
<dbReference type="Proteomes" id="UP000320773">
    <property type="component" value="Unassembled WGS sequence"/>
</dbReference>
<evidence type="ECO:0000313" key="1">
    <source>
        <dbReference type="EMBL" id="TQM40659.1"/>
    </source>
</evidence>